<dbReference type="PROSITE" id="PS51686">
    <property type="entry name" value="SAM_MT_RSMB_NOP"/>
    <property type="match status" value="1"/>
</dbReference>
<evidence type="ECO:0008006" key="13">
    <source>
        <dbReference type="Google" id="ProtNLM"/>
    </source>
</evidence>
<feature type="binding site" evidence="7">
    <location>
        <position position="223"/>
    </location>
    <ligand>
        <name>S-adenosyl-L-methionine</name>
        <dbReference type="ChEBI" id="CHEBI:59789"/>
    </ligand>
</feature>
<evidence type="ECO:0000256" key="4">
    <source>
        <dbReference type="ARBA" id="ARBA00022691"/>
    </source>
</evidence>
<feature type="binding site" evidence="7">
    <location>
        <position position="250"/>
    </location>
    <ligand>
        <name>S-adenosyl-L-methionine</name>
        <dbReference type="ChEBI" id="CHEBI:59789"/>
    </ligand>
</feature>
<dbReference type="SUPFAM" id="SSF53335">
    <property type="entry name" value="S-adenosyl-L-methionine-dependent methyltransferases"/>
    <property type="match status" value="1"/>
</dbReference>
<dbReference type="eggNOG" id="KOG2198">
    <property type="taxonomic scope" value="Eukaryota"/>
</dbReference>
<keyword evidence="6" id="KW-0862">Zinc</keyword>
<dbReference type="EnsemblProtists" id="EOD09582">
    <property type="protein sequence ID" value="EOD09582"/>
    <property type="gene ID" value="EMIHUDRAFT_96831"/>
</dbReference>
<dbReference type="InterPro" id="IPR049560">
    <property type="entry name" value="MeTrfase_RsmB-F_NOP2_cat"/>
</dbReference>
<feature type="binding site" evidence="7">
    <location>
        <position position="274"/>
    </location>
    <ligand>
        <name>S-adenosyl-L-methionine</name>
        <dbReference type="ChEBI" id="CHEBI:59789"/>
    </ligand>
</feature>
<feature type="region of interest" description="Disordered" evidence="8">
    <location>
        <begin position="127"/>
        <end position="146"/>
    </location>
</feature>
<dbReference type="GO" id="GO:0003723">
    <property type="term" value="F:RNA binding"/>
    <property type="evidence" value="ECO:0007669"/>
    <property type="project" value="UniProtKB-UniRule"/>
</dbReference>
<feature type="domain" description="SAM-dependent MTase RsmB/NOP-type" evidence="10">
    <location>
        <begin position="102"/>
        <end position="446"/>
    </location>
</feature>
<accession>A0A0D3IE97</accession>
<evidence type="ECO:0000256" key="1">
    <source>
        <dbReference type="ARBA" id="ARBA00007494"/>
    </source>
</evidence>
<evidence type="ECO:0000256" key="6">
    <source>
        <dbReference type="PROSITE-ProRule" id="PRU00723"/>
    </source>
</evidence>
<dbReference type="GO" id="GO:0001510">
    <property type="term" value="P:RNA methylation"/>
    <property type="evidence" value="ECO:0007669"/>
    <property type="project" value="InterPro"/>
</dbReference>
<dbReference type="RefSeq" id="XP_005762011.1">
    <property type="nucleotide sequence ID" value="XM_005761954.1"/>
</dbReference>
<keyword evidence="4 7" id="KW-0949">S-adenosyl-L-methionine</keyword>
<keyword evidence="5 7" id="KW-0694">RNA-binding</keyword>
<evidence type="ECO:0000256" key="5">
    <source>
        <dbReference type="ARBA" id="ARBA00022884"/>
    </source>
</evidence>
<keyword evidence="6" id="KW-0479">Metal-binding</keyword>
<dbReference type="GO" id="GO:0008270">
    <property type="term" value="F:zinc ion binding"/>
    <property type="evidence" value="ECO:0007669"/>
    <property type="project" value="UniProtKB-KW"/>
</dbReference>
<evidence type="ECO:0000256" key="3">
    <source>
        <dbReference type="ARBA" id="ARBA00022679"/>
    </source>
</evidence>
<dbReference type="PROSITE" id="PS01153">
    <property type="entry name" value="NOL1_NOP2_SUN"/>
    <property type="match status" value="1"/>
</dbReference>
<dbReference type="STRING" id="2903.R1BJC4"/>
<dbReference type="InterPro" id="IPR000571">
    <property type="entry name" value="Znf_CCCH"/>
</dbReference>
<sequence>MGKRKQRDPGGYAADGGTDGYPPPPLLENEHFETYYRGLGLVPPSEWDAFLAALRTPLGVSFRITGRPDDPTALALRDWMERKHVQRMQQLVVPGAGAVPPPTPIPWLPGRLAWRFDVSRATLRGKGVRRADADGPAQDPTPEEAASKSTLAAFHEFLTQEVELGNMSRQEEVSMVPPEVLEVRPGQRVLDMCAAPGSKTQQLLECSAGSLAATCGGMVIANDAEYRRCHLLVHQAKRLNSPLLVVTNHDAQMLPTRLDVDGSGRLRFDRILCDVPCSGDGTLRKCPDLWRRWNEKLAWGVHRPNSAPLLQLAILSRGLSLLQPGAPADPGGPSQPCLDAEAVVARALLKANAEESLAGGVTLVRTDELLPGLKRHAGVGSWRVFANGRFFESVEALRAEVGDKACDSFFPPPPDVASELHLERTMRVLPHQQDTGGFFIAVFEKAPVGSGGGEGGGAADAADAAMAAEEAAGAAETQAAARGKEGAGVRAAHGEEGSAALAVGEGGEEGGVPCGGADEAGCVIDEVAEREKGQQHGLCYAFQNGSCLRGAACRFGHVLGGADAGAGSRSLPKGAKLAPHVRAVLHCSPRNNGKYDAIFSLADSFLGQVREFFGLGGAFPFDQLIARSATGKSVIFLAPALLALLRSDVQTKLKLVNTGVRLLEKCDDPLMPFGFRLTCEGVPCLLPYMTKQLLFLSTPELRALLTRRSLAPDVGNPSLVAALETAAAGSVAIVHDPQGRRAFDPTAFPLQLSLAATRTDRSPPTLTLHLKKSECDSMLHRLAPAR</sequence>
<dbReference type="InterPro" id="IPR001678">
    <property type="entry name" value="MeTrfase_RsmB-F_NOP2_dom"/>
</dbReference>
<dbReference type="KEGG" id="ehx:EMIHUDRAFT_96831"/>
<organism evidence="11 12">
    <name type="scientific">Emiliania huxleyi (strain CCMP1516)</name>
    <dbReference type="NCBI Taxonomy" id="280463"/>
    <lineage>
        <taxon>Eukaryota</taxon>
        <taxon>Haptista</taxon>
        <taxon>Haptophyta</taxon>
        <taxon>Prymnesiophyceae</taxon>
        <taxon>Isochrysidales</taxon>
        <taxon>Noelaerhabdaceae</taxon>
        <taxon>Emiliania</taxon>
    </lineage>
</organism>
<dbReference type="HOGENOM" id="CLU_005316_4_3_1"/>
<comment type="caution">
    <text evidence="7">Lacks conserved residue(s) required for the propagation of feature annotation.</text>
</comment>
<evidence type="ECO:0000313" key="12">
    <source>
        <dbReference type="Proteomes" id="UP000013827"/>
    </source>
</evidence>
<keyword evidence="2 7" id="KW-0489">Methyltransferase</keyword>
<dbReference type="Proteomes" id="UP000013827">
    <property type="component" value="Unassembled WGS sequence"/>
</dbReference>
<dbReference type="PROSITE" id="PS50103">
    <property type="entry name" value="ZF_C3H1"/>
    <property type="match status" value="1"/>
</dbReference>
<dbReference type="PaxDb" id="2903-EOD09582"/>
<evidence type="ECO:0000259" key="9">
    <source>
        <dbReference type="PROSITE" id="PS50103"/>
    </source>
</evidence>
<dbReference type="InterPro" id="IPR018314">
    <property type="entry name" value="RsmB/NOL1/NOP2-like_CS"/>
</dbReference>
<name>A0A0D3IE97_EMIH1</name>
<reference evidence="11" key="2">
    <citation type="submission" date="2024-10" db="UniProtKB">
        <authorList>
            <consortium name="EnsemblProtists"/>
        </authorList>
    </citation>
    <scope>IDENTIFICATION</scope>
</reference>
<dbReference type="OMA" id="SGDIMQK"/>
<keyword evidence="6" id="KW-0863">Zinc-finger</keyword>
<evidence type="ECO:0000256" key="7">
    <source>
        <dbReference type="PROSITE-ProRule" id="PRU01023"/>
    </source>
</evidence>
<dbReference type="PANTHER" id="PTHR22808">
    <property type="entry name" value="NCL1 YEAST -RELATED NOL1/NOP2/FMU SUN DOMAIN-CONTAINING"/>
    <property type="match status" value="1"/>
</dbReference>
<feature type="region of interest" description="Disordered" evidence="8">
    <location>
        <begin position="1"/>
        <end position="25"/>
    </location>
</feature>
<proteinExistence type="inferred from homology"/>
<dbReference type="InterPro" id="IPR029063">
    <property type="entry name" value="SAM-dependent_MTases_sf"/>
</dbReference>
<dbReference type="GO" id="GO:0008173">
    <property type="term" value="F:RNA methyltransferase activity"/>
    <property type="evidence" value="ECO:0007669"/>
    <property type="project" value="InterPro"/>
</dbReference>
<feature type="domain" description="C3H1-type" evidence="9">
    <location>
        <begin position="538"/>
        <end position="560"/>
    </location>
</feature>
<dbReference type="Pfam" id="PF01189">
    <property type="entry name" value="Methyltr_RsmB-F"/>
    <property type="match status" value="1"/>
</dbReference>
<feature type="binding site" evidence="7">
    <location>
        <begin position="193"/>
        <end position="199"/>
    </location>
    <ligand>
        <name>S-adenosyl-L-methionine</name>
        <dbReference type="ChEBI" id="CHEBI:59789"/>
    </ligand>
</feature>
<keyword evidence="12" id="KW-1185">Reference proteome</keyword>
<dbReference type="Pfam" id="PF25376">
    <property type="entry name" value="Pre-PUA_NSUN2"/>
    <property type="match status" value="1"/>
</dbReference>
<dbReference type="AlphaFoldDB" id="A0A0D3IE97"/>
<evidence type="ECO:0000259" key="10">
    <source>
        <dbReference type="PROSITE" id="PS51686"/>
    </source>
</evidence>
<reference evidence="12" key="1">
    <citation type="journal article" date="2013" name="Nature">
        <title>Pan genome of the phytoplankton Emiliania underpins its global distribution.</title>
        <authorList>
            <person name="Read B.A."/>
            <person name="Kegel J."/>
            <person name="Klute M.J."/>
            <person name="Kuo A."/>
            <person name="Lefebvre S.C."/>
            <person name="Maumus F."/>
            <person name="Mayer C."/>
            <person name="Miller J."/>
            <person name="Monier A."/>
            <person name="Salamov A."/>
            <person name="Young J."/>
            <person name="Aguilar M."/>
            <person name="Claverie J.M."/>
            <person name="Frickenhaus S."/>
            <person name="Gonzalez K."/>
            <person name="Herman E.K."/>
            <person name="Lin Y.C."/>
            <person name="Napier J."/>
            <person name="Ogata H."/>
            <person name="Sarno A.F."/>
            <person name="Shmutz J."/>
            <person name="Schroeder D."/>
            <person name="de Vargas C."/>
            <person name="Verret F."/>
            <person name="von Dassow P."/>
            <person name="Valentin K."/>
            <person name="Van de Peer Y."/>
            <person name="Wheeler G."/>
            <person name="Dacks J.B."/>
            <person name="Delwiche C.F."/>
            <person name="Dyhrman S.T."/>
            <person name="Glockner G."/>
            <person name="John U."/>
            <person name="Richards T."/>
            <person name="Worden A.Z."/>
            <person name="Zhang X."/>
            <person name="Grigoriev I.V."/>
            <person name="Allen A.E."/>
            <person name="Bidle K."/>
            <person name="Borodovsky M."/>
            <person name="Bowler C."/>
            <person name="Brownlee C."/>
            <person name="Cock J.M."/>
            <person name="Elias M."/>
            <person name="Gladyshev V.N."/>
            <person name="Groth M."/>
            <person name="Guda C."/>
            <person name="Hadaegh A."/>
            <person name="Iglesias-Rodriguez M.D."/>
            <person name="Jenkins J."/>
            <person name="Jones B.M."/>
            <person name="Lawson T."/>
            <person name="Leese F."/>
            <person name="Lindquist E."/>
            <person name="Lobanov A."/>
            <person name="Lomsadze A."/>
            <person name="Malik S.B."/>
            <person name="Marsh M.E."/>
            <person name="Mackinder L."/>
            <person name="Mock T."/>
            <person name="Mueller-Roeber B."/>
            <person name="Pagarete A."/>
            <person name="Parker M."/>
            <person name="Probert I."/>
            <person name="Quesneville H."/>
            <person name="Raines C."/>
            <person name="Rensing S.A."/>
            <person name="Riano-Pachon D.M."/>
            <person name="Richier S."/>
            <person name="Rokitta S."/>
            <person name="Shiraiwa Y."/>
            <person name="Soanes D.M."/>
            <person name="van der Giezen M."/>
            <person name="Wahlund T.M."/>
            <person name="Williams B."/>
            <person name="Wilson W."/>
            <person name="Wolfe G."/>
            <person name="Wurch L.L."/>
        </authorList>
    </citation>
    <scope>NUCLEOTIDE SEQUENCE</scope>
</reference>
<keyword evidence="3 7" id="KW-0808">Transferase</keyword>
<protein>
    <recommendedName>
        <fullName evidence="13">C3H1-type domain-containing protein</fullName>
    </recommendedName>
</protein>
<dbReference type="PRINTS" id="PR02008">
    <property type="entry name" value="RCMTFAMILY"/>
</dbReference>
<evidence type="ECO:0000256" key="8">
    <source>
        <dbReference type="SAM" id="MobiDB-lite"/>
    </source>
</evidence>
<dbReference type="InterPro" id="IPR057285">
    <property type="entry name" value="Pre-PUA_NSUN2"/>
</dbReference>
<dbReference type="InterPro" id="IPR023267">
    <property type="entry name" value="RCMT"/>
</dbReference>
<evidence type="ECO:0000256" key="2">
    <source>
        <dbReference type="ARBA" id="ARBA00022603"/>
    </source>
</evidence>
<evidence type="ECO:0000313" key="11">
    <source>
        <dbReference type="EnsemblProtists" id="EOD09582"/>
    </source>
</evidence>
<dbReference type="GeneID" id="17255791"/>
<feature type="zinc finger region" description="C3H1-type" evidence="6">
    <location>
        <begin position="538"/>
        <end position="560"/>
    </location>
</feature>
<comment type="similarity">
    <text evidence="1 7">Belongs to the class I-like SAM-binding methyltransferase superfamily. RsmB/NOP family.</text>
</comment>
<dbReference type="Gene3D" id="3.40.50.150">
    <property type="entry name" value="Vaccinia Virus protein VP39"/>
    <property type="match status" value="1"/>
</dbReference>